<evidence type="ECO:0000313" key="1">
    <source>
        <dbReference type="EMBL" id="OPH47566.1"/>
    </source>
</evidence>
<reference evidence="2" key="1">
    <citation type="submission" date="2016-07" db="EMBL/GenBank/DDBJ databases">
        <authorList>
            <person name="Florea S."/>
            <person name="Webb J.S."/>
            <person name="Jaromczyk J."/>
            <person name="Schardl C.L."/>
        </authorList>
    </citation>
    <scope>NUCLEOTIDE SEQUENCE [LARGE SCALE GENOMIC DNA]</scope>
    <source>
        <strain evidence="2">CY1</strain>
    </source>
</reference>
<dbReference type="AlphaFoldDB" id="A0A1V4H8W9"/>
<name>A0A1V4H8W9_9BACL</name>
<dbReference type="STRING" id="1469647.BC351_10255"/>
<dbReference type="OrthoDB" id="2066987at2"/>
<keyword evidence="2" id="KW-1185">Reference proteome</keyword>
<organism evidence="1 2">
    <name type="scientific">Paenibacillus ferrarius</name>
    <dbReference type="NCBI Taxonomy" id="1469647"/>
    <lineage>
        <taxon>Bacteria</taxon>
        <taxon>Bacillati</taxon>
        <taxon>Bacillota</taxon>
        <taxon>Bacilli</taxon>
        <taxon>Bacillales</taxon>
        <taxon>Paenibacillaceae</taxon>
        <taxon>Paenibacillus</taxon>
    </lineage>
</organism>
<dbReference type="EMBL" id="MBTG01000056">
    <property type="protein sequence ID" value="OPH47566.1"/>
    <property type="molecule type" value="Genomic_DNA"/>
</dbReference>
<protein>
    <submittedName>
        <fullName evidence="1">Uncharacterized protein</fullName>
    </submittedName>
</protein>
<comment type="caution">
    <text evidence="1">The sequence shown here is derived from an EMBL/GenBank/DDBJ whole genome shotgun (WGS) entry which is preliminary data.</text>
</comment>
<evidence type="ECO:0000313" key="2">
    <source>
        <dbReference type="Proteomes" id="UP000190626"/>
    </source>
</evidence>
<proteinExistence type="predicted"/>
<dbReference type="Proteomes" id="UP000190626">
    <property type="component" value="Unassembled WGS sequence"/>
</dbReference>
<gene>
    <name evidence="1" type="ORF">BC351_10255</name>
</gene>
<sequence length="240" mass="27506">MKIEDDIKLEALANLPTSVGPLLVSPLTLKEIIQYGYSKYSQVVQVALLTKEQLIKPEYLSQLSPQLSVAEIIFELFEDDLSSYLVDALRLFLKADVVHYKNNALYIDGLEVSSEDFNEIIRIIKIQNCLVTPNDEKFNPLNEHAARIKKKMLESKRKIQELGHDNINDQSLSIFDLISILSSHANGITIFNVFDLNMLQFNDQFSRMKLLDEYEVNIQALLHGADAKQIQLKHWISKLM</sequence>
<dbReference type="RefSeq" id="WP_079420151.1">
    <property type="nucleotide sequence ID" value="NZ_MBTG01000056.1"/>
</dbReference>
<accession>A0A1V4H8W9</accession>